<evidence type="ECO:0000256" key="2">
    <source>
        <dbReference type="SAM" id="MobiDB-lite"/>
    </source>
</evidence>
<name>A0A9W8H4A2_9FUNG</name>
<sequence length="347" mass="36159">MFGLATRVLCVGVGYLYPAYKCFKLLRHGPAAAGAAAAAAGEQRDLVKGLLKHWVVMAGYTAVELVADTFIFWLPLVGLVKVAFVGWLVLPGINGAEIIYDRVVEPYLVDNEQALDGYLHHARTAAHRSAGAASLSAYDRWVGYMQQTIGQYTTSSAQPTSSPGPSPAAGQPGQGSGHPGLADLLRALSQRAPHTAAAAEDVPPAGVAGGAPAQQAGGSALVSVLTSWAASLTRGGPSGAGASDEQHLHDIRTRRLQLLEMAAQLERSERAILDRGHGQAQPQAEAAKRPAAAPHADGSEFEDDGVMVNTDSGNSSESRTSIPATGKEPKAATAAAASPSQSRRWFW</sequence>
<comment type="subcellular location">
    <subcellularLocation>
        <location evidence="1">Membrane</location>
        <topology evidence="1">Multi-pass membrane protein</topology>
    </subcellularLocation>
</comment>
<organism evidence="3 4">
    <name type="scientific">Coemansia javaensis</name>
    <dbReference type="NCBI Taxonomy" id="2761396"/>
    <lineage>
        <taxon>Eukaryota</taxon>
        <taxon>Fungi</taxon>
        <taxon>Fungi incertae sedis</taxon>
        <taxon>Zoopagomycota</taxon>
        <taxon>Kickxellomycotina</taxon>
        <taxon>Kickxellomycetes</taxon>
        <taxon>Kickxellales</taxon>
        <taxon>Kickxellaceae</taxon>
        <taxon>Coemansia</taxon>
    </lineage>
</organism>
<dbReference type="AlphaFoldDB" id="A0A9W8H4A2"/>
<dbReference type="PANTHER" id="PTHR12300">
    <property type="entry name" value="HVA22-LIKE PROTEINS"/>
    <property type="match status" value="1"/>
</dbReference>
<feature type="compositionally biased region" description="Polar residues" evidence="2">
    <location>
        <begin position="309"/>
        <end position="323"/>
    </location>
</feature>
<evidence type="ECO:0000313" key="3">
    <source>
        <dbReference type="EMBL" id="KAJ2777572.1"/>
    </source>
</evidence>
<keyword evidence="4" id="KW-1185">Reference proteome</keyword>
<protein>
    <recommendedName>
        <fullName evidence="1">Protein YOP1</fullName>
    </recommendedName>
</protein>
<accession>A0A9W8H4A2</accession>
<dbReference type="Pfam" id="PF03134">
    <property type="entry name" value="TB2_DP1_HVA22"/>
    <property type="match status" value="1"/>
</dbReference>
<reference evidence="3" key="1">
    <citation type="submission" date="2022-07" db="EMBL/GenBank/DDBJ databases">
        <title>Phylogenomic reconstructions and comparative analyses of Kickxellomycotina fungi.</title>
        <authorList>
            <person name="Reynolds N.K."/>
            <person name="Stajich J.E."/>
            <person name="Barry K."/>
            <person name="Grigoriev I.V."/>
            <person name="Crous P."/>
            <person name="Smith M.E."/>
        </authorList>
    </citation>
    <scope>NUCLEOTIDE SEQUENCE</scope>
    <source>
        <strain evidence="3">NBRC 105414</strain>
    </source>
</reference>
<dbReference type="OrthoDB" id="5583319at2759"/>
<feature type="compositionally biased region" description="Low complexity" evidence="2">
    <location>
        <begin position="279"/>
        <end position="296"/>
    </location>
</feature>
<dbReference type="EMBL" id="JANBUL010000282">
    <property type="protein sequence ID" value="KAJ2777572.1"/>
    <property type="molecule type" value="Genomic_DNA"/>
</dbReference>
<feature type="region of interest" description="Disordered" evidence="2">
    <location>
        <begin position="274"/>
        <end position="347"/>
    </location>
</feature>
<comment type="similarity">
    <text evidence="1">Belongs to the DP1 family.</text>
</comment>
<dbReference type="GO" id="GO:0016020">
    <property type="term" value="C:membrane"/>
    <property type="evidence" value="ECO:0007669"/>
    <property type="project" value="UniProtKB-SubCell"/>
</dbReference>
<feature type="compositionally biased region" description="Polar residues" evidence="2">
    <location>
        <begin position="338"/>
        <end position="347"/>
    </location>
</feature>
<evidence type="ECO:0000313" key="4">
    <source>
        <dbReference type="Proteomes" id="UP001140217"/>
    </source>
</evidence>
<proteinExistence type="inferred from homology"/>
<feature type="compositionally biased region" description="Low complexity" evidence="2">
    <location>
        <begin position="196"/>
        <end position="214"/>
    </location>
</feature>
<gene>
    <name evidence="3" type="ORF">H4R18_005094</name>
</gene>
<dbReference type="Proteomes" id="UP001140217">
    <property type="component" value="Unassembled WGS sequence"/>
</dbReference>
<feature type="region of interest" description="Disordered" evidence="2">
    <location>
        <begin position="152"/>
        <end position="214"/>
    </location>
</feature>
<dbReference type="InterPro" id="IPR004345">
    <property type="entry name" value="TB2_DP1_HVA22"/>
</dbReference>
<evidence type="ECO:0000256" key="1">
    <source>
        <dbReference type="RuleBase" id="RU362006"/>
    </source>
</evidence>
<feature type="compositionally biased region" description="Low complexity" evidence="2">
    <location>
        <begin position="153"/>
        <end position="171"/>
    </location>
</feature>
<comment type="caution">
    <text evidence="3">The sequence shown here is derived from an EMBL/GenBank/DDBJ whole genome shotgun (WGS) entry which is preliminary data.</text>
</comment>